<dbReference type="Pfam" id="PF06745">
    <property type="entry name" value="ATPase"/>
    <property type="match status" value="2"/>
</dbReference>
<dbReference type="InterPro" id="IPR010624">
    <property type="entry name" value="KaiC_dom"/>
</dbReference>
<keyword evidence="9" id="KW-1185">Reference proteome</keyword>
<evidence type="ECO:0000259" key="7">
    <source>
        <dbReference type="PROSITE" id="PS51146"/>
    </source>
</evidence>
<protein>
    <recommendedName>
        <fullName evidence="1">non-specific serine/threonine protein kinase</fullName>
        <ecNumber evidence="1">2.7.11.1</ecNumber>
    </recommendedName>
</protein>
<evidence type="ECO:0000256" key="5">
    <source>
        <dbReference type="ARBA" id="ARBA00022777"/>
    </source>
</evidence>
<comment type="caution">
    <text evidence="8">The sequence shown here is derived from an EMBL/GenBank/DDBJ whole genome shotgun (WGS) entry which is preliminary data.</text>
</comment>
<organism evidence="8 9">
    <name type="scientific">Lysobacter korlensis</name>
    <dbReference type="NCBI Taxonomy" id="553636"/>
    <lineage>
        <taxon>Bacteria</taxon>
        <taxon>Pseudomonadati</taxon>
        <taxon>Pseudomonadota</taxon>
        <taxon>Gammaproteobacteria</taxon>
        <taxon>Lysobacterales</taxon>
        <taxon>Lysobacteraceae</taxon>
        <taxon>Lysobacter</taxon>
    </lineage>
</organism>
<reference evidence="8 9" key="1">
    <citation type="submission" date="2024-09" db="EMBL/GenBank/DDBJ databases">
        <authorList>
            <person name="Sun Q."/>
            <person name="Mori K."/>
        </authorList>
    </citation>
    <scope>NUCLEOTIDE SEQUENCE [LARGE SCALE GENOMIC DNA]</scope>
    <source>
        <strain evidence="8 9">KCTC 23076</strain>
    </source>
</reference>
<name>A0ABV6RRU8_9GAMM</name>
<dbReference type="PROSITE" id="PS51146">
    <property type="entry name" value="KAIC"/>
    <property type="match status" value="2"/>
</dbReference>
<dbReference type="CDD" id="cd19488">
    <property type="entry name" value="KaiC-like_N"/>
    <property type="match status" value="1"/>
</dbReference>
<dbReference type="InterPro" id="IPR051347">
    <property type="entry name" value="Circadian_clock_KaiC-rel"/>
</dbReference>
<feature type="domain" description="KaiC" evidence="7">
    <location>
        <begin position="9"/>
        <end position="248"/>
    </location>
</feature>
<dbReference type="PRINTS" id="PR01874">
    <property type="entry name" value="DNAREPAIRADA"/>
</dbReference>
<evidence type="ECO:0000313" key="8">
    <source>
        <dbReference type="EMBL" id="MFC0679700.1"/>
    </source>
</evidence>
<dbReference type="Proteomes" id="UP001589896">
    <property type="component" value="Unassembled WGS sequence"/>
</dbReference>
<dbReference type="Gene3D" id="3.40.50.300">
    <property type="entry name" value="P-loop containing nucleotide triphosphate hydrolases"/>
    <property type="match status" value="2"/>
</dbReference>
<feature type="domain" description="KaiC" evidence="7">
    <location>
        <begin position="250"/>
        <end position="482"/>
    </location>
</feature>
<sequence>MTGPTFQPAPLRSGISGLDTVLGGGFTPDRMYLIEGAPGSGKTTLALQFLLEGIARGERVLYVTLSETRHELEEVARSHGWSLEGMFIHELAPPHDSLDPDSHYTMFHPSEVELGDTTKRILDQVLDRRPQRMVFDSLAELRLLAGSPLRYRRQVLALKQYFVGQQCTVLLLDDCASADHGLHVHTIVHGTVLLEQINVQYGGDRRRLRVSKFRGRRFSSGFHDYAIETGGLRVFPRLVAAEHRAETEQQTVSTGSAALDALLGGGLDRGTSTLMIGAAGTGKSSIATMCMVAAAERGERAAMFTFDESVRSMLKRSAGIGLDVERHLEAGVISVQSVDPAELAPGQFAHLVRDAVEQGGARVVVIDSLNGYLQAMPEENFMTVQLHELLSYLAHCGVVTILVSAQQGLIGQMSNPVDISYLADSVVMLRYFETRGEVRQAISVLKKRTGAHERTIRPLRLTATGIEIGEPLSELRGVLTGVPHDPRDMRGGRLPE</sequence>
<dbReference type="EC" id="2.7.11.1" evidence="1"/>
<gene>
    <name evidence="8" type="ORF">ACFFGH_17820</name>
</gene>
<keyword evidence="5" id="KW-0418">Kinase</keyword>
<evidence type="ECO:0000256" key="2">
    <source>
        <dbReference type="ARBA" id="ARBA00022553"/>
    </source>
</evidence>
<keyword evidence="3" id="KW-0808">Transferase</keyword>
<dbReference type="PANTHER" id="PTHR42926">
    <property type="match status" value="1"/>
</dbReference>
<evidence type="ECO:0000256" key="1">
    <source>
        <dbReference type="ARBA" id="ARBA00012513"/>
    </source>
</evidence>
<accession>A0ABV6RRU8</accession>
<dbReference type="PIRSF" id="PIRSF039117">
    <property type="entry name" value="KaiC"/>
    <property type="match status" value="1"/>
</dbReference>
<dbReference type="InterPro" id="IPR030665">
    <property type="entry name" value="KaiC"/>
</dbReference>
<dbReference type="InterPro" id="IPR014774">
    <property type="entry name" value="KaiC-like_dom"/>
</dbReference>
<proteinExistence type="predicted"/>
<dbReference type="EMBL" id="JBHLTG010000004">
    <property type="protein sequence ID" value="MFC0679700.1"/>
    <property type="molecule type" value="Genomic_DNA"/>
</dbReference>
<evidence type="ECO:0000256" key="3">
    <source>
        <dbReference type="ARBA" id="ARBA00022679"/>
    </source>
</evidence>
<evidence type="ECO:0000256" key="6">
    <source>
        <dbReference type="ARBA" id="ARBA00022801"/>
    </source>
</evidence>
<keyword evidence="2" id="KW-0597">Phosphoprotein</keyword>
<keyword evidence="4" id="KW-0677">Repeat</keyword>
<dbReference type="PANTHER" id="PTHR42926:SF1">
    <property type="entry name" value="CIRCADIAN CLOCK OSCILLATOR PROTEIN KAIC 1"/>
    <property type="match status" value="1"/>
</dbReference>
<evidence type="ECO:0000313" key="9">
    <source>
        <dbReference type="Proteomes" id="UP001589896"/>
    </source>
</evidence>
<keyword evidence="6" id="KW-0378">Hydrolase</keyword>
<dbReference type="InterPro" id="IPR003593">
    <property type="entry name" value="AAA+_ATPase"/>
</dbReference>
<dbReference type="RefSeq" id="WP_386670715.1">
    <property type="nucleotide sequence ID" value="NZ_JBHLTG010000004.1"/>
</dbReference>
<dbReference type="InterPro" id="IPR027417">
    <property type="entry name" value="P-loop_NTPase"/>
</dbReference>
<dbReference type="SMART" id="SM00382">
    <property type="entry name" value="AAA"/>
    <property type="match status" value="2"/>
</dbReference>
<dbReference type="SUPFAM" id="SSF52540">
    <property type="entry name" value="P-loop containing nucleoside triphosphate hydrolases"/>
    <property type="match status" value="2"/>
</dbReference>
<evidence type="ECO:0000256" key="4">
    <source>
        <dbReference type="ARBA" id="ARBA00022737"/>
    </source>
</evidence>